<proteinExistence type="predicted"/>
<keyword evidence="2" id="KW-1185">Reference proteome</keyword>
<gene>
    <name evidence="1" type="ORF">KGQ19_05010</name>
</gene>
<dbReference type="RefSeq" id="WP_212007873.1">
    <property type="nucleotide sequence ID" value="NZ_JAAFYZ010000010.1"/>
</dbReference>
<dbReference type="Proteomes" id="UP000730482">
    <property type="component" value="Unassembled WGS sequence"/>
</dbReference>
<name>A0ABS5KJA2_9ACTN</name>
<evidence type="ECO:0000313" key="2">
    <source>
        <dbReference type="Proteomes" id="UP000730482"/>
    </source>
</evidence>
<dbReference type="EMBL" id="JAAFYZ010000010">
    <property type="protein sequence ID" value="MBS2546223.1"/>
    <property type="molecule type" value="Genomic_DNA"/>
</dbReference>
<organism evidence="1 2">
    <name type="scientific">Catenulispora pinistramenti</name>
    <dbReference type="NCBI Taxonomy" id="2705254"/>
    <lineage>
        <taxon>Bacteria</taxon>
        <taxon>Bacillati</taxon>
        <taxon>Actinomycetota</taxon>
        <taxon>Actinomycetes</taxon>
        <taxon>Catenulisporales</taxon>
        <taxon>Catenulisporaceae</taxon>
        <taxon>Catenulispora</taxon>
    </lineage>
</organism>
<protein>
    <submittedName>
        <fullName evidence="1">Uncharacterized protein</fullName>
    </submittedName>
</protein>
<evidence type="ECO:0000313" key="1">
    <source>
        <dbReference type="EMBL" id="MBS2546223.1"/>
    </source>
</evidence>
<reference evidence="1 2" key="1">
    <citation type="submission" date="2020-02" db="EMBL/GenBank/DDBJ databases">
        <title>Acidophilic actinobacteria isolated from forest soil.</title>
        <authorList>
            <person name="Golinska P."/>
        </authorList>
    </citation>
    <scope>NUCLEOTIDE SEQUENCE [LARGE SCALE GENOMIC DNA]</scope>
    <source>
        <strain evidence="1 2">NL8</strain>
    </source>
</reference>
<accession>A0ABS5KJA2</accession>
<sequence>MQGHSNFALYVPAILKVNAGAHDLPSAIATVKAALSTPVRLETFPRSIHLDTVEVDPVDERPWTQTEPNPRYGRPPLYRDVVETDADGLTITELKETARLLAHIAERTDPLLWDQLLIFEQRLLMARVRQAVDPAGPSAEQHS</sequence>
<comment type="caution">
    <text evidence="1">The sequence shown here is derived from an EMBL/GenBank/DDBJ whole genome shotgun (WGS) entry which is preliminary data.</text>
</comment>